<protein>
    <submittedName>
        <fullName evidence="3">T9SS type A sorting domain-containing protein</fullName>
    </submittedName>
</protein>
<dbReference type="EMBL" id="JBHMFA010000001">
    <property type="protein sequence ID" value="MFB9104032.1"/>
    <property type="molecule type" value="Genomic_DNA"/>
</dbReference>
<dbReference type="Pfam" id="PF18962">
    <property type="entry name" value="Por_Secre_tail"/>
    <property type="match status" value="1"/>
</dbReference>
<evidence type="ECO:0000313" key="4">
    <source>
        <dbReference type="Proteomes" id="UP001589590"/>
    </source>
</evidence>
<dbReference type="Proteomes" id="UP001589590">
    <property type="component" value="Unassembled WGS sequence"/>
</dbReference>
<proteinExistence type="predicted"/>
<accession>A0ABV5GWM1</accession>
<comment type="caution">
    <text evidence="3">The sequence shown here is derived from an EMBL/GenBank/DDBJ whole genome shotgun (WGS) entry which is preliminary data.</text>
</comment>
<gene>
    <name evidence="3" type="ORF">ACFFU1_03900</name>
</gene>
<name>A0ABV5GWM1_9FLAO</name>
<evidence type="ECO:0000256" key="1">
    <source>
        <dbReference type="ARBA" id="ARBA00022729"/>
    </source>
</evidence>
<feature type="domain" description="Secretion system C-terminal sorting" evidence="2">
    <location>
        <begin position="1"/>
        <end position="58"/>
    </location>
</feature>
<dbReference type="RefSeq" id="WP_290268338.1">
    <property type="nucleotide sequence ID" value="NZ_JAUFQP010000004.1"/>
</dbReference>
<keyword evidence="1" id="KW-0732">Signal</keyword>
<dbReference type="InterPro" id="IPR026444">
    <property type="entry name" value="Secre_tail"/>
</dbReference>
<sequence length="62" mass="7070">MYPNPSSDFLNISGLTETQHYGIYNIIGTEVKKGSISNQEKIDIQDLTNGIYLLKLDTWKHL</sequence>
<evidence type="ECO:0000259" key="2">
    <source>
        <dbReference type="Pfam" id="PF18962"/>
    </source>
</evidence>
<keyword evidence="4" id="KW-1185">Reference proteome</keyword>
<evidence type="ECO:0000313" key="3">
    <source>
        <dbReference type="EMBL" id="MFB9104032.1"/>
    </source>
</evidence>
<organism evidence="3 4">
    <name type="scientific">Algibacter miyuki</name>
    <dbReference type="NCBI Taxonomy" id="1306933"/>
    <lineage>
        <taxon>Bacteria</taxon>
        <taxon>Pseudomonadati</taxon>
        <taxon>Bacteroidota</taxon>
        <taxon>Flavobacteriia</taxon>
        <taxon>Flavobacteriales</taxon>
        <taxon>Flavobacteriaceae</taxon>
        <taxon>Algibacter</taxon>
    </lineage>
</organism>
<dbReference type="NCBIfam" id="TIGR04183">
    <property type="entry name" value="Por_Secre_tail"/>
    <property type="match status" value="1"/>
</dbReference>
<reference evidence="3 4" key="1">
    <citation type="submission" date="2024-09" db="EMBL/GenBank/DDBJ databases">
        <authorList>
            <person name="Sun Q."/>
            <person name="Mori K."/>
        </authorList>
    </citation>
    <scope>NUCLEOTIDE SEQUENCE [LARGE SCALE GENOMIC DNA]</scope>
    <source>
        <strain evidence="3 4">CECT 8300</strain>
    </source>
</reference>